<dbReference type="Gene3D" id="3.30.230.70">
    <property type="entry name" value="GHMP Kinase, N-terminal domain"/>
    <property type="match status" value="1"/>
</dbReference>
<dbReference type="VEuPathDB" id="FungiDB:PV09_02980"/>
<evidence type="ECO:0000313" key="9">
    <source>
        <dbReference type="Proteomes" id="UP000053259"/>
    </source>
</evidence>
<dbReference type="InterPro" id="IPR020568">
    <property type="entry name" value="Ribosomal_Su5_D2-typ_SF"/>
</dbReference>
<comment type="subcellular location">
    <subcellularLocation>
        <location evidence="1">Cytoplasm</location>
    </subcellularLocation>
    <subcellularLocation>
        <location evidence="2">Nucleus</location>
        <location evidence="2">Nucleolus</location>
    </subcellularLocation>
</comment>
<evidence type="ECO:0000256" key="2">
    <source>
        <dbReference type="ARBA" id="ARBA00004604"/>
    </source>
</evidence>
<dbReference type="GO" id="GO:0071035">
    <property type="term" value="P:nuclear polyadenylation-dependent rRNA catabolic process"/>
    <property type="evidence" value="ECO:0007669"/>
    <property type="project" value="TreeGrafter"/>
</dbReference>
<proteinExistence type="inferred from homology"/>
<dbReference type="GO" id="GO:0035925">
    <property type="term" value="F:mRNA 3'-UTR AU-rich region binding"/>
    <property type="evidence" value="ECO:0007669"/>
    <property type="project" value="TreeGrafter"/>
</dbReference>
<dbReference type="Proteomes" id="UP000053259">
    <property type="component" value="Unassembled WGS sequence"/>
</dbReference>
<feature type="domain" description="Exoribonuclease phosphorolytic" evidence="7">
    <location>
        <begin position="40"/>
        <end position="196"/>
    </location>
</feature>
<protein>
    <recommendedName>
        <fullName evidence="6">Ribosomal RNA-processing protein 42</fullName>
    </recommendedName>
</protein>
<evidence type="ECO:0000259" key="7">
    <source>
        <dbReference type="Pfam" id="PF01138"/>
    </source>
</evidence>
<dbReference type="InterPro" id="IPR027408">
    <property type="entry name" value="PNPase/RNase_PH_dom_sf"/>
</dbReference>
<organism evidence="8 9">
    <name type="scientific">Verruconis gallopava</name>
    <dbReference type="NCBI Taxonomy" id="253628"/>
    <lineage>
        <taxon>Eukaryota</taxon>
        <taxon>Fungi</taxon>
        <taxon>Dikarya</taxon>
        <taxon>Ascomycota</taxon>
        <taxon>Pezizomycotina</taxon>
        <taxon>Dothideomycetes</taxon>
        <taxon>Pleosporomycetidae</taxon>
        <taxon>Venturiales</taxon>
        <taxon>Sympoventuriaceae</taxon>
        <taxon>Verruconis</taxon>
    </lineage>
</organism>
<dbReference type="RefSeq" id="XP_016216419.1">
    <property type="nucleotide sequence ID" value="XM_016356113.1"/>
</dbReference>
<evidence type="ECO:0000256" key="5">
    <source>
        <dbReference type="ARBA" id="ARBA00022835"/>
    </source>
</evidence>
<dbReference type="STRING" id="253628.A0A0D2AJ48"/>
<dbReference type="GeneID" id="27310953"/>
<dbReference type="GO" id="GO:0000176">
    <property type="term" value="C:nuclear exosome (RNase complex)"/>
    <property type="evidence" value="ECO:0007669"/>
    <property type="project" value="TreeGrafter"/>
</dbReference>
<evidence type="ECO:0000256" key="1">
    <source>
        <dbReference type="ARBA" id="ARBA00004496"/>
    </source>
</evidence>
<keyword evidence="4" id="KW-0963">Cytoplasm</keyword>
<dbReference type="GO" id="GO:0034476">
    <property type="term" value="P:U5 snRNA 3'-end processing"/>
    <property type="evidence" value="ECO:0007669"/>
    <property type="project" value="TreeGrafter"/>
</dbReference>
<dbReference type="HOGENOM" id="CLU_046570_0_0_1"/>
<accession>A0A0D2AJ48</accession>
<keyword evidence="9" id="KW-1185">Reference proteome</keyword>
<dbReference type="OrthoDB" id="272245at2759"/>
<dbReference type="GO" id="GO:0005730">
    <property type="term" value="C:nucleolus"/>
    <property type="evidence" value="ECO:0007669"/>
    <property type="project" value="UniProtKB-SubCell"/>
</dbReference>
<reference evidence="8 9" key="1">
    <citation type="submission" date="2015-01" db="EMBL/GenBank/DDBJ databases">
        <title>The Genome Sequence of Ochroconis gallopava CBS43764.</title>
        <authorList>
            <consortium name="The Broad Institute Genomics Platform"/>
            <person name="Cuomo C."/>
            <person name="de Hoog S."/>
            <person name="Gorbushina A."/>
            <person name="Stielow B."/>
            <person name="Teixiera M."/>
            <person name="Abouelleil A."/>
            <person name="Chapman S.B."/>
            <person name="Priest M."/>
            <person name="Young S.K."/>
            <person name="Wortman J."/>
            <person name="Nusbaum C."/>
            <person name="Birren B."/>
        </authorList>
    </citation>
    <scope>NUCLEOTIDE SEQUENCE [LARGE SCALE GENOMIC DNA]</scope>
    <source>
        <strain evidence="8 9">CBS 43764</strain>
    </source>
</reference>
<dbReference type="FunCoup" id="A0A0D2AJ48">
    <property type="interactions" value="142"/>
</dbReference>
<evidence type="ECO:0000256" key="3">
    <source>
        <dbReference type="ARBA" id="ARBA00006678"/>
    </source>
</evidence>
<dbReference type="InParanoid" id="A0A0D2AJ48"/>
<dbReference type="GO" id="GO:0034475">
    <property type="term" value="P:U4 snRNA 3'-end processing"/>
    <property type="evidence" value="ECO:0007669"/>
    <property type="project" value="TreeGrafter"/>
</dbReference>
<dbReference type="GO" id="GO:0000177">
    <property type="term" value="C:cytoplasmic exosome (RNase complex)"/>
    <property type="evidence" value="ECO:0007669"/>
    <property type="project" value="TreeGrafter"/>
</dbReference>
<dbReference type="PANTHER" id="PTHR11097:SF8">
    <property type="entry name" value="EXOSOME COMPLEX COMPONENT RRP42"/>
    <property type="match status" value="1"/>
</dbReference>
<dbReference type="InterPro" id="IPR050590">
    <property type="entry name" value="Exosome_comp_Rrp42_subfam"/>
</dbReference>
<dbReference type="PANTHER" id="PTHR11097">
    <property type="entry name" value="EXOSOME COMPLEX EXONUCLEASE RIBOSOMAL RNA PROCESSING PROTEIN"/>
    <property type="match status" value="1"/>
</dbReference>
<evidence type="ECO:0000256" key="6">
    <source>
        <dbReference type="ARBA" id="ARBA00042523"/>
    </source>
</evidence>
<dbReference type="GO" id="GO:0000467">
    <property type="term" value="P:exonucleolytic trimming to generate mature 3'-end of 5.8S rRNA from tricistronic rRNA transcript (SSU-rRNA, 5.8S rRNA, LSU-rRNA)"/>
    <property type="evidence" value="ECO:0007669"/>
    <property type="project" value="TreeGrafter"/>
</dbReference>
<comment type="similarity">
    <text evidence="3">Belongs to the RNase PH family.</text>
</comment>
<evidence type="ECO:0000256" key="4">
    <source>
        <dbReference type="ARBA" id="ARBA00022490"/>
    </source>
</evidence>
<dbReference type="EMBL" id="KN847535">
    <property type="protein sequence ID" value="KIW06550.1"/>
    <property type="molecule type" value="Genomic_DNA"/>
</dbReference>
<dbReference type="GO" id="GO:0034473">
    <property type="term" value="P:U1 snRNA 3'-end processing"/>
    <property type="evidence" value="ECO:0007669"/>
    <property type="project" value="TreeGrafter"/>
</dbReference>
<evidence type="ECO:0000313" key="8">
    <source>
        <dbReference type="EMBL" id="KIW06550.1"/>
    </source>
</evidence>
<sequence>MAPATSVSQQFLLSPAELSFLHSSLSLVPPIRPDGRSPTQFRPLVAESGILPAANGSARVCFADGTEAIVGVKAEVEKSSVRPGALGDLIADEAEDDDDVAEDNGNGKQGAGESGWVELSIEVPGYRDDDALPIFLSAMLTEALVADGRLKDRLWINRRFHWKLSIDILLLSAPLTYPLPLLSITTHLALLSARLPKLISEGDEDPLFDDDWDASTYLYPLNAKGERMFRPAITLLVMSVGPNFIFDPSKEELAVADGVLAVSAGMTEAASLQSGTKLRLLSLRTIDPPSRLSPPGLPNALNHIAMGTAPLPPLEAFAAREATQDMGVWNPPRGGIKRQVVAQIVKAVLEPGGVAEEVMEGLVNVAT</sequence>
<dbReference type="SUPFAM" id="SSF54211">
    <property type="entry name" value="Ribosomal protein S5 domain 2-like"/>
    <property type="match status" value="1"/>
</dbReference>
<dbReference type="InterPro" id="IPR001247">
    <property type="entry name" value="ExoRNase_PH_dom1"/>
</dbReference>
<keyword evidence="5" id="KW-0271">Exosome</keyword>
<dbReference type="GO" id="GO:0016075">
    <property type="term" value="P:rRNA catabolic process"/>
    <property type="evidence" value="ECO:0007669"/>
    <property type="project" value="TreeGrafter"/>
</dbReference>
<dbReference type="Pfam" id="PF01138">
    <property type="entry name" value="RNase_PH"/>
    <property type="match status" value="1"/>
</dbReference>
<gene>
    <name evidence="8" type="ORF">PV09_02980</name>
</gene>
<dbReference type="AlphaFoldDB" id="A0A0D2AJ48"/>
<dbReference type="GO" id="GO:0071038">
    <property type="term" value="P:TRAMP-dependent tRNA surveillance pathway"/>
    <property type="evidence" value="ECO:0007669"/>
    <property type="project" value="TreeGrafter"/>
</dbReference>
<name>A0A0D2AJ48_9PEZI</name>
<dbReference type="GO" id="GO:0071028">
    <property type="term" value="P:nuclear mRNA surveillance"/>
    <property type="evidence" value="ECO:0007669"/>
    <property type="project" value="TreeGrafter"/>
</dbReference>